<name>A0A4Q9DD09_9BACL</name>
<dbReference type="PANTHER" id="PTHR43308">
    <property type="entry name" value="OUTER MEMBRANE PROTEIN ALPHA-RELATED"/>
    <property type="match status" value="1"/>
</dbReference>
<keyword evidence="5" id="KW-1185">Reference proteome</keyword>
<dbReference type="InterPro" id="IPR051465">
    <property type="entry name" value="Cell_Envelope_Struct_Comp"/>
</dbReference>
<dbReference type="Gene3D" id="2.60.40.10">
    <property type="entry name" value="Immunoglobulins"/>
    <property type="match status" value="2"/>
</dbReference>
<sequence length="1456" mass="152752">MQVNRFTFKRVVLTAAMMMAMICAYFVSTAPVSARQPTFTEQINHAQYEEIMTLLLNSESQGFVLRNYSNWVRLDQEDIAMEIYNNKPAVDGYADMAAVQAAFDLEYDDRLPVALANAAADAVSMKAALQAASSSLTLSYYNSLTMEQQDDIAGYLAANKGIFGDAFLDIYELQDNLDVQVAQAVLAPQFAVGDSASSVTNNIVLPTTGLNGVSITWSSDDPSTIAVDGTVTRPVSPDPDVTIVLTADLSQSGPDSIVPASSTRTFTVTVKQRMTDAQIVASDLSGLQIEYASGNSASSVTQSIYLPVKGTLGADISWSAVSSYLQISGTSSGGKLTGQVTRPSDLQGDQSVVVTAEATKGSADDTKTFTITIKAEVLSPVVTAVNNACAANRLDLVVDALKSGALQIGAYATWAQADQTAVAQYICAHMPPSPGYAALADLQAIFSQSYADQTAVAEFDLAVDAAGVKTALASGNLALTLGYYTGWGENEKLTAAGQMVINRPPAGYGSLSAIQTALDNTVQQLRVPIAKTALTIGYAGTDSAAAVTQNVSLPISGLNGTTISWSSDAPNLVSTNGTVNPPSYTEGDRNVTLTATIAIPSTNISDTASFTLTLKALQMTDAEAVQLAKNRIEIGYAQNDSVSSVTRSLTLSVTDATYGASIIWSSSMPAYVTVDGTVTRPTMQQGGQSVLLTANVQKNGASDSRAFTIYLPALAPVSAPVVTAPASLTNNPRLPISGTSLPSGTITVYVDGVSAGTAISNAAGQWTFLPTIDWAEGGRLVKATFISADGTSGYSNEVSFTVDVTPPTPAVLSVPAANASSASATPVFQGSSQASVTVSVYVDQQRVGSTTADAAGNWTFSLGSALSEGIHNWYAVTSDKAGNVGQPSASRAYTVTVNREPDSNAALGALQLSVGTLSPAFSAAVTEYEAFVVYGVHNLSVTAAAYASSSSIFINGQLLTGSQTNSDVELKIGDNPITVMVVAEDGVTNRQYTVHVRRNSGSSSSQVPAANAANNSPDGQNETSTEGKKSADTHEKTAGFAIVVNGKQQEQIAEATVTSNDGKTIVTATIDAAKLESQLSQEAAKPTIVIPVSIQAEQVRAVLTGDIVKSLENKDAVLEIQAPAGSYKLPASLMAIDKLAAAIGKDQPLSSIQVQLQISRTSETKAAQLQKQAFDNRYTVIIPPVDFTLTASFNGKTIEVETFNAYVERELTIPDGIDPSTITTAVVLNPDGTVRHVPTFVTYKNGKYVAVINSLTNSTYSLINRNVSFGDIEGHWSQAAVENMALRMILDGKRPSAFKPDDAVTRSEFAAIVVRALGLPENGSANGWNDVKPGDWFNGAVGQAQRYGLIGGYEDATFRPGGIVTRQEAFVIMARAMKLAGIEEQDGKTAKAMLARFADCENLAPWAEQAAAAAVSAGLVQGSAQELRPQINMTRAETAALIERFLVKAKLIQERK</sequence>
<dbReference type="Proteomes" id="UP000293142">
    <property type="component" value="Unassembled WGS sequence"/>
</dbReference>
<dbReference type="PROSITE" id="PS51272">
    <property type="entry name" value="SLH"/>
    <property type="match status" value="3"/>
</dbReference>
<proteinExistence type="predicted"/>
<dbReference type="OrthoDB" id="2481354at2"/>
<dbReference type="InterPro" id="IPR044016">
    <property type="entry name" value="Big_13"/>
</dbReference>
<comment type="caution">
    <text evidence="4">The sequence shown here is derived from an EMBL/GenBank/DDBJ whole genome shotgun (WGS) entry which is preliminary data.</text>
</comment>
<feature type="region of interest" description="Disordered" evidence="1">
    <location>
        <begin position="997"/>
        <end position="1033"/>
    </location>
</feature>
<dbReference type="Pfam" id="PF00395">
    <property type="entry name" value="SLH"/>
    <property type="match status" value="3"/>
</dbReference>
<organism evidence="4 5">
    <name type="scientific">Paenibacillus thalictri</name>
    <dbReference type="NCBI Taxonomy" id="2527873"/>
    <lineage>
        <taxon>Bacteria</taxon>
        <taxon>Bacillati</taxon>
        <taxon>Bacillota</taxon>
        <taxon>Bacilli</taxon>
        <taxon>Bacillales</taxon>
        <taxon>Paenibacillaceae</taxon>
        <taxon>Paenibacillus</taxon>
    </lineage>
</organism>
<feature type="domain" description="SLH" evidence="3">
    <location>
        <begin position="1324"/>
        <end position="1387"/>
    </location>
</feature>
<dbReference type="InterPro" id="IPR025883">
    <property type="entry name" value="Cadherin-like_domain"/>
</dbReference>
<feature type="domain" description="SLH" evidence="3">
    <location>
        <begin position="1394"/>
        <end position="1456"/>
    </location>
</feature>
<protein>
    <recommendedName>
        <fullName evidence="3">SLH domain-containing protein</fullName>
    </recommendedName>
</protein>
<evidence type="ECO:0000313" key="5">
    <source>
        <dbReference type="Proteomes" id="UP000293142"/>
    </source>
</evidence>
<dbReference type="Pfam" id="PF20578">
    <property type="entry name" value="aBig_2"/>
    <property type="match status" value="4"/>
</dbReference>
<keyword evidence="2" id="KW-0732">Signal</keyword>
<evidence type="ECO:0000256" key="1">
    <source>
        <dbReference type="SAM" id="MobiDB-lite"/>
    </source>
</evidence>
<reference evidence="4 5" key="1">
    <citation type="submission" date="2019-02" db="EMBL/GenBank/DDBJ databases">
        <title>Paenibacillus sp. nov., isolated from surface-sterilized tissue of Thalictrum simplex L.</title>
        <authorList>
            <person name="Tuo L."/>
        </authorList>
    </citation>
    <scope>NUCLEOTIDE SEQUENCE [LARGE SCALE GENOMIC DNA]</scope>
    <source>
        <strain evidence="4 5">N2SHLJ1</strain>
    </source>
</reference>
<evidence type="ECO:0000259" key="3">
    <source>
        <dbReference type="PROSITE" id="PS51272"/>
    </source>
</evidence>
<dbReference type="EMBL" id="SIRE01000043">
    <property type="protein sequence ID" value="TBL68589.1"/>
    <property type="molecule type" value="Genomic_DNA"/>
</dbReference>
<accession>A0A4Q9DD09</accession>
<dbReference type="RefSeq" id="WP_131018749.1">
    <property type="nucleotide sequence ID" value="NZ_SIRE01000043.1"/>
</dbReference>
<dbReference type="InterPro" id="IPR001119">
    <property type="entry name" value="SLH_dom"/>
</dbReference>
<feature type="chain" id="PRO_5039531064" description="SLH domain-containing protein" evidence="2">
    <location>
        <begin position="30"/>
        <end position="1456"/>
    </location>
</feature>
<feature type="domain" description="SLH" evidence="3">
    <location>
        <begin position="1264"/>
        <end position="1323"/>
    </location>
</feature>
<dbReference type="Pfam" id="PF19077">
    <property type="entry name" value="Big_13"/>
    <property type="match status" value="1"/>
</dbReference>
<dbReference type="InterPro" id="IPR013783">
    <property type="entry name" value="Ig-like_fold"/>
</dbReference>
<feature type="compositionally biased region" description="Polar residues" evidence="1">
    <location>
        <begin position="999"/>
        <end position="1024"/>
    </location>
</feature>
<evidence type="ECO:0000256" key="2">
    <source>
        <dbReference type="SAM" id="SignalP"/>
    </source>
</evidence>
<feature type="signal peptide" evidence="2">
    <location>
        <begin position="1"/>
        <end position="29"/>
    </location>
</feature>
<dbReference type="InterPro" id="IPR046780">
    <property type="entry name" value="aBig_2"/>
</dbReference>
<dbReference type="PANTHER" id="PTHR43308:SF5">
    <property type="entry name" value="S-LAYER PROTEIN _ PEPTIDOGLYCAN ENDO-BETA-N-ACETYLGLUCOSAMINIDASE"/>
    <property type="match status" value="1"/>
</dbReference>
<dbReference type="Pfam" id="PF12733">
    <property type="entry name" value="Cadherin-like"/>
    <property type="match status" value="1"/>
</dbReference>
<evidence type="ECO:0000313" key="4">
    <source>
        <dbReference type="EMBL" id="TBL68589.1"/>
    </source>
</evidence>
<gene>
    <name evidence="4" type="ORF">EYB31_37535</name>
</gene>